<accession>A8MD26</accession>
<name>A8MD26_CALMQ</name>
<dbReference type="CAZy" id="GH12">
    <property type="family name" value="Glycoside Hydrolase Family 12"/>
</dbReference>
<dbReference type="InterPro" id="IPR013319">
    <property type="entry name" value="GH11/12"/>
</dbReference>
<keyword evidence="1" id="KW-0472">Membrane</keyword>
<dbReference type="Proteomes" id="UP000001137">
    <property type="component" value="Chromosome"/>
</dbReference>
<proteinExistence type="predicted"/>
<feature type="transmembrane region" description="Helical" evidence="1">
    <location>
        <begin position="379"/>
        <end position="401"/>
    </location>
</feature>
<reference evidence="2 3" key="1">
    <citation type="submission" date="2007-10" db="EMBL/GenBank/DDBJ databases">
        <title>Complete sequence of Caldivirga maquilingensis IC-167.</title>
        <authorList>
            <consortium name="US DOE Joint Genome Institute"/>
            <person name="Copeland A."/>
            <person name="Lucas S."/>
            <person name="Lapidus A."/>
            <person name="Barry K."/>
            <person name="Glavina del Rio T."/>
            <person name="Dalin E."/>
            <person name="Tice H."/>
            <person name="Pitluck S."/>
            <person name="Saunders E."/>
            <person name="Brettin T."/>
            <person name="Bruce D."/>
            <person name="Detter J.C."/>
            <person name="Han C."/>
            <person name="Schmutz J."/>
            <person name="Larimer F."/>
            <person name="Land M."/>
            <person name="Hauser L."/>
            <person name="Kyrpides N."/>
            <person name="Ivanova N."/>
            <person name="Biddle J.F."/>
            <person name="Zhang Z."/>
            <person name="Fitz-Gibbon S.T."/>
            <person name="Lowe T.M."/>
            <person name="Saltikov C."/>
            <person name="House C.H."/>
            <person name="Richardson P."/>
        </authorList>
    </citation>
    <scope>NUCLEOTIDE SEQUENCE [LARGE SCALE GENOMIC DNA]</scope>
    <source>
        <strain evidence="3">ATCC 700844 / DSM 13496 / JCM 10307 / IC-167</strain>
    </source>
</reference>
<dbReference type="eggNOG" id="arCOG03858">
    <property type="taxonomic scope" value="Archaea"/>
</dbReference>
<evidence type="ECO:0000256" key="1">
    <source>
        <dbReference type="SAM" id="Phobius"/>
    </source>
</evidence>
<dbReference type="HOGENOM" id="CLU_648297_0_0_2"/>
<dbReference type="Gene3D" id="2.60.120.180">
    <property type="match status" value="1"/>
</dbReference>
<dbReference type="EMBL" id="CP000852">
    <property type="protein sequence ID" value="ABW01682.1"/>
    <property type="molecule type" value="Genomic_DNA"/>
</dbReference>
<keyword evidence="1" id="KW-0812">Transmembrane</keyword>
<keyword evidence="2" id="KW-0378">Hydrolase</keyword>
<dbReference type="GO" id="GO:0004553">
    <property type="term" value="F:hydrolase activity, hydrolyzing O-glycosyl compounds"/>
    <property type="evidence" value="ECO:0007669"/>
    <property type="project" value="InterPro"/>
</dbReference>
<dbReference type="STRING" id="397948.Cmaq_0847"/>
<organism evidence="2 3">
    <name type="scientific">Caldivirga maquilingensis (strain ATCC 700844 / DSM 13496 / JCM 10307 / IC-167)</name>
    <dbReference type="NCBI Taxonomy" id="397948"/>
    <lineage>
        <taxon>Archaea</taxon>
        <taxon>Thermoproteota</taxon>
        <taxon>Thermoprotei</taxon>
        <taxon>Thermoproteales</taxon>
        <taxon>Thermoproteaceae</taxon>
        <taxon>Caldivirga</taxon>
    </lineage>
</organism>
<evidence type="ECO:0000313" key="3">
    <source>
        <dbReference type="Proteomes" id="UP000001137"/>
    </source>
</evidence>
<gene>
    <name evidence="2" type="ordered locus">Cmaq_0847</name>
</gene>
<dbReference type="SUPFAM" id="SSF49899">
    <property type="entry name" value="Concanavalin A-like lectins/glucanases"/>
    <property type="match status" value="1"/>
</dbReference>
<sequence>MDYSINCSINPITLMVAHSSPLNPSNTLELTLILENGITTTVTVTATPRNTYPMISLGYINITPNLWNLNTASSSGYASMVYDASQGALYIHVNFTKVYLNQQVGVAAYSEFIYGYKPWGTLTSEAGGFNFPVKLTELGSLLSFINYSLISYSPQVAIFDWAYDLWLTTSPNLTNGPQPGDVEVMIWLYYHLQQPAGFPVANVTVPIWVNGSLVNETFEVWIGSPQIEPGTHAIVSFRPTNPIPRGLVGVNVTKFLQLAVNYLVTLYPSYWNYTYLESKYLNGIEFGSEWGNPSTYNITLNWVIYKAYLIKVPLESQGTVTVTYTTTVTSTMTVTSILATTSTVTTTSTLTSTVTATSVSTSTVTQTLTTSIVKTVIPVYYTATIIVLLIIIAVVIALAFARRGIRVRLC</sequence>
<keyword evidence="3" id="KW-1185">Reference proteome</keyword>
<dbReference type="KEGG" id="cma:Cmaq_0847"/>
<protein>
    <submittedName>
        <fullName evidence="2">Glycoside hydrolase family 12</fullName>
    </submittedName>
</protein>
<keyword evidence="1" id="KW-1133">Transmembrane helix</keyword>
<dbReference type="AlphaFoldDB" id="A8MD26"/>
<dbReference type="InterPro" id="IPR013320">
    <property type="entry name" value="ConA-like_dom_sf"/>
</dbReference>
<evidence type="ECO:0000313" key="2">
    <source>
        <dbReference type="EMBL" id="ABW01682.1"/>
    </source>
</evidence>